<evidence type="ECO:0000313" key="2">
    <source>
        <dbReference type="EMBL" id="WMW03688.1"/>
    </source>
</evidence>
<dbReference type="GeneID" id="32805917"/>
<dbReference type="InterPro" id="IPR000182">
    <property type="entry name" value="GNAT_dom"/>
</dbReference>
<proteinExistence type="predicted"/>
<feature type="domain" description="N-acetyltransferase" evidence="1">
    <location>
        <begin position="24"/>
        <end position="173"/>
    </location>
</feature>
<organism evidence="2 3">
    <name type="scientific">Pseudomonas entomophila</name>
    <dbReference type="NCBI Taxonomy" id="312306"/>
    <lineage>
        <taxon>Bacteria</taxon>
        <taxon>Pseudomonadati</taxon>
        <taxon>Pseudomonadota</taxon>
        <taxon>Gammaproteobacteria</taxon>
        <taxon>Pseudomonadales</taxon>
        <taxon>Pseudomonadaceae</taxon>
        <taxon>Pseudomonas</taxon>
    </lineage>
</organism>
<accession>A0ABY9QI14</accession>
<evidence type="ECO:0000259" key="1">
    <source>
        <dbReference type="PROSITE" id="PS51186"/>
    </source>
</evidence>
<reference evidence="2 3" key="1">
    <citation type="submission" date="2023-08" db="EMBL/GenBank/DDBJ databases">
        <title>Complete Genome Sequence of Pseudomonas entomophila TVIN A01.</title>
        <authorList>
            <person name="Shelke T."/>
            <person name="Mahar N.S."/>
            <person name="Gupta I."/>
            <person name="Gupta V."/>
        </authorList>
    </citation>
    <scope>NUCLEOTIDE SEQUENCE [LARGE SCALE GENOMIC DNA]</scope>
    <source>
        <strain evidence="2 3">TVIN-A01</strain>
    </source>
</reference>
<dbReference type="RefSeq" id="WP_011533957.1">
    <property type="nucleotide sequence ID" value="NZ_CP132921.1"/>
</dbReference>
<dbReference type="Pfam" id="PF00583">
    <property type="entry name" value="Acetyltransf_1"/>
    <property type="match status" value="1"/>
</dbReference>
<protein>
    <recommendedName>
        <fullName evidence="1">N-acetyltransferase domain-containing protein</fullName>
    </recommendedName>
</protein>
<dbReference type="Gene3D" id="3.40.630.30">
    <property type="match status" value="1"/>
</dbReference>
<gene>
    <name evidence="2" type="ORF">RAH46_15195</name>
</gene>
<evidence type="ECO:0000313" key="3">
    <source>
        <dbReference type="Proteomes" id="UP001183127"/>
    </source>
</evidence>
<keyword evidence="3" id="KW-1185">Reference proteome</keyword>
<dbReference type="SUPFAM" id="SSF55729">
    <property type="entry name" value="Acyl-CoA N-acyltransferases (Nat)"/>
    <property type="match status" value="1"/>
</dbReference>
<dbReference type="InterPro" id="IPR016181">
    <property type="entry name" value="Acyl_CoA_acyltransferase"/>
</dbReference>
<sequence>MTSTTVLHKSVSTPVDIETRTDAFDYRPGHINDIPRLAQLFQSVYGQTTHPCQSPGYIRSSMDSGQQQWFVAELDSFLVGCCCVARRPWNQSWEMSHGVVHPAARRTGAISNLVRLGLERHRPHAMELGFYVTRNIASHALMKKIRPGVLVGHDGGPDKVDDIREYHLTALLPPAQEGFVHVAPGYAHNDVAGPIIARLYDALRLTPQPGAYPATCLSGPPGAQVHGPLRFNHEPGADALMVSGQVGDNPTQQATLQALTALLQRHPQVQYFSVHILADKLELLAGLVGLGFAITAYLPAWHLEGGVRYDCILLVFEVFADAPRSHGFDDEVAFFDQAYAKLADSLCAIALQ</sequence>
<name>A0ABY9QI14_9PSED</name>
<dbReference type="Proteomes" id="UP001183127">
    <property type="component" value="Chromosome"/>
</dbReference>
<dbReference type="EMBL" id="CP132921">
    <property type="protein sequence ID" value="WMW03688.1"/>
    <property type="molecule type" value="Genomic_DNA"/>
</dbReference>
<dbReference type="PROSITE" id="PS51186">
    <property type="entry name" value="GNAT"/>
    <property type="match status" value="1"/>
</dbReference>